<dbReference type="InterPro" id="IPR025139">
    <property type="entry name" value="DUF4062"/>
</dbReference>
<dbReference type="EMBL" id="JBBEGL010000004">
    <property type="protein sequence ID" value="MEJ2887966.1"/>
    <property type="molecule type" value="Genomic_DNA"/>
</dbReference>
<dbReference type="Gene3D" id="3.60.40.10">
    <property type="entry name" value="PPM-type phosphatase domain"/>
    <property type="match status" value="1"/>
</dbReference>
<dbReference type="RefSeq" id="WP_337714457.1">
    <property type="nucleotide sequence ID" value="NZ_JBBEGL010000004.1"/>
</dbReference>
<feature type="domain" description="PPM-type phosphatase" evidence="3">
    <location>
        <begin position="314"/>
        <end position="528"/>
    </location>
</feature>
<dbReference type="Pfam" id="PF13271">
    <property type="entry name" value="DUF4062"/>
    <property type="match status" value="1"/>
</dbReference>
<dbReference type="SUPFAM" id="SSF81606">
    <property type="entry name" value="PP2C-like"/>
    <property type="match status" value="1"/>
</dbReference>
<feature type="compositionally biased region" description="Polar residues" evidence="1">
    <location>
        <begin position="193"/>
        <end position="205"/>
    </location>
</feature>
<proteinExistence type="predicted"/>
<dbReference type="InterPro" id="IPR036457">
    <property type="entry name" value="PPM-type-like_dom_sf"/>
</dbReference>
<sequence>MGEAAEPRRIHGVMVSSTARDLALHRAAVIDTISRHRGLRAVAMEQDAARPGGTALTSSLAKVRETAAYVLIIGDTYGQIPESPDNPEGRSLTELEYREARRLGRPILVFIMGPDHPLPRSVVERDRTMICLLTEFTEDAKKAAEGSPLQRVFATFNSVAELTLSVTESLAELRILLDSSARSPASESPELSQTPRYESPRTTSTRQHERRPIEPRVSIPTPTDRAVHEDRNAESRTLDFHTLWRNRRKGAQFMRTWQGDFEPFVVGDPGSAAGSVIARRDAEVPDRSDIVLDSAAIHGEDDRPSLVLRAASVRGLSHRFMGKVRQDEYAFRQTADGRYLVIAVADGVSSGPLSHLAASVATRQGCALIEGRLRQYVPSDVPWQNVLQALKADIEDSGRRALERRGVDTLGWGADEFTKELATTLVVAIVDVEAQQHGHGVTLMRVGDASAWIRDRRGSWRDQYEANVGRFVGSSVTTALPCLRAIDSPVSTTVRRGEALVLMTDGVGDPLGDGANDFADFLSDVWSVPPAALAFAAHLDFARRSFDDDRTAVAVWPT</sequence>
<accession>A0ABU8N6E0</accession>
<comment type="caution">
    <text evidence="4">The sequence shown here is derived from an EMBL/GenBank/DDBJ whole genome shotgun (WGS) entry which is preliminary data.</text>
</comment>
<dbReference type="Proteomes" id="UP001370100">
    <property type="component" value="Unassembled WGS sequence"/>
</dbReference>
<evidence type="ECO:0000256" key="1">
    <source>
        <dbReference type="SAM" id="MobiDB-lite"/>
    </source>
</evidence>
<name>A0ABU8N6E0_9PSEU</name>
<feature type="compositionally biased region" description="Low complexity" evidence="1">
    <location>
        <begin position="181"/>
        <end position="192"/>
    </location>
</feature>
<gene>
    <name evidence="4" type="ORF">WCD41_16010</name>
</gene>
<evidence type="ECO:0000259" key="3">
    <source>
        <dbReference type="Pfam" id="PF13672"/>
    </source>
</evidence>
<organism evidence="4 5">
    <name type="scientific">Actinomycetospora aeridis</name>
    <dbReference type="NCBI Taxonomy" id="3129231"/>
    <lineage>
        <taxon>Bacteria</taxon>
        <taxon>Bacillati</taxon>
        <taxon>Actinomycetota</taxon>
        <taxon>Actinomycetes</taxon>
        <taxon>Pseudonocardiales</taxon>
        <taxon>Pseudonocardiaceae</taxon>
        <taxon>Actinomycetospora</taxon>
    </lineage>
</organism>
<feature type="region of interest" description="Disordered" evidence="1">
    <location>
        <begin position="181"/>
        <end position="232"/>
    </location>
</feature>
<evidence type="ECO:0000313" key="4">
    <source>
        <dbReference type="EMBL" id="MEJ2887966.1"/>
    </source>
</evidence>
<keyword evidence="5" id="KW-1185">Reference proteome</keyword>
<dbReference type="Pfam" id="PF13672">
    <property type="entry name" value="PP2C_2"/>
    <property type="match status" value="1"/>
</dbReference>
<evidence type="ECO:0000259" key="2">
    <source>
        <dbReference type="Pfam" id="PF13271"/>
    </source>
</evidence>
<feature type="domain" description="DUF4062" evidence="2">
    <location>
        <begin position="13"/>
        <end position="100"/>
    </location>
</feature>
<dbReference type="InterPro" id="IPR001932">
    <property type="entry name" value="PPM-type_phosphatase-like_dom"/>
</dbReference>
<evidence type="ECO:0000313" key="5">
    <source>
        <dbReference type="Proteomes" id="UP001370100"/>
    </source>
</evidence>
<reference evidence="4 5" key="1">
    <citation type="submission" date="2024-03" db="EMBL/GenBank/DDBJ databases">
        <title>Actinomycetospora sp. OC33-EN06, a novel actinomycete isolated from wild orchid (Aerides multiflora).</title>
        <authorList>
            <person name="Suriyachadkun C."/>
        </authorList>
    </citation>
    <scope>NUCLEOTIDE SEQUENCE [LARGE SCALE GENOMIC DNA]</scope>
    <source>
        <strain evidence="4 5">OC33-EN06</strain>
    </source>
</reference>
<protein>
    <submittedName>
        <fullName evidence="4">Protein phosphatase 2C domain-containing protein</fullName>
    </submittedName>
</protein>